<comment type="caution">
    <text evidence="2">The sequence shown here is derived from an EMBL/GenBank/DDBJ whole genome shotgun (WGS) entry which is preliminary data.</text>
</comment>
<organism evidence="2 3">
    <name type="scientific">Enterococcus durans</name>
    <dbReference type="NCBI Taxonomy" id="53345"/>
    <lineage>
        <taxon>Bacteria</taxon>
        <taxon>Bacillati</taxon>
        <taxon>Bacillota</taxon>
        <taxon>Bacilli</taxon>
        <taxon>Lactobacillales</taxon>
        <taxon>Enterococcaceae</taxon>
        <taxon>Enterococcus</taxon>
    </lineage>
</organism>
<evidence type="ECO:0000313" key="3">
    <source>
        <dbReference type="Proteomes" id="UP000326078"/>
    </source>
</evidence>
<proteinExistence type="predicted"/>
<evidence type="ECO:0000313" key="2">
    <source>
        <dbReference type="EMBL" id="KAA9208525.1"/>
    </source>
</evidence>
<dbReference type="EMBL" id="VYUT01000001">
    <property type="protein sequence ID" value="KAA9208525.1"/>
    <property type="molecule type" value="Genomic_DNA"/>
</dbReference>
<accession>A0A5N0Z088</accession>
<reference evidence="2 3" key="1">
    <citation type="submission" date="2019-09" db="EMBL/GenBank/DDBJ databases">
        <title>Vancomyinc resistant enterococci isolated from farm animals in Switzerland.</title>
        <authorList>
            <person name="Stevens M.J.A."/>
            <person name="Stephan R."/>
            <person name="Morach M."/>
            <person name="Nuesch-Inderbinen M."/>
        </authorList>
    </citation>
    <scope>NUCLEOTIDE SEQUENCE [LARGE SCALE GENOMIC DNA]</scope>
    <source>
        <strain evidence="2 3">GH27</strain>
    </source>
</reference>
<feature type="transmembrane region" description="Helical" evidence="1">
    <location>
        <begin position="14"/>
        <end position="40"/>
    </location>
</feature>
<name>A0A5N0Z088_9ENTE</name>
<gene>
    <name evidence="2" type="ORF">F6X95_00060</name>
</gene>
<protein>
    <recommendedName>
        <fullName evidence="4">Succinate dehydrogenase cytochrome b558 subunit</fullName>
    </recommendedName>
</protein>
<evidence type="ECO:0000256" key="1">
    <source>
        <dbReference type="SAM" id="Phobius"/>
    </source>
</evidence>
<keyword evidence="1" id="KW-0472">Membrane</keyword>
<evidence type="ECO:0008006" key="4">
    <source>
        <dbReference type="Google" id="ProtNLM"/>
    </source>
</evidence>
<keyword evidence="1" id="KW-1133">Transmembrane helix</keyword>
<dbReference type="Proteomes" id="UP000326078">
    <property type="component" value="Unassembled WGS sequence"/>
</dbReference>
<dbReference type="AlphaFoldDB" id="A0A5N0Z088"/>
<keyword evidence="1" id="KW-0812">Transmembrane</keyword>
<dbReference type="RefSeq" id="WP_123862649.1">
    <property type="nucleotide sequence ID" value="NZ_CP042597.1"/>
</dbReference>
<sequence length="66" mass="7509">MGKFNRALVFSAPLIIYALGLWGSRQALIGTIVYMVWIFIGLDEAEYRNKKDTTAGKQIVSKRKIF</sequence>